<comment type="caution">
    <text evidence="1">The sequence shown here is derived from an EMBL/GenBank/DDBJ whole genome shotgun (WGS) entry which is preliminary data.</text>
</comment>
<proteinExistence type="predicted"/>
<evidence type="ECO:0000313" key="2">
    <source>
        <dbReference type="Proteomes" id="UP000769157"/>
    </source>
</evidence>
<gene>
    <name evidence="1" type="ORF">OGAPHI_004333</name>
</gene>
<dbReference type="Proteomes" id="UP000769157">
    <property type="component" value="Unassembled WGS sequence"/>
</dbReference>
<dbReference type="AlphaFoldDB" id="A0A9P8P724"/>
<dbReference type="GeneID" id="70236298"/>
<reference evidence="1" key="2">
    <citation type="submission" date="2021-01" db="EMBL/GenBank/DDBJ databases">
        <authorList>
            <person name="Schikora-Tamarit M.A."/>
        </authorList>
    </citation>
    <scope>NUCLEOTIDE SEQUENCE</scope>
    <source>
        <strain evidence="1">CBS6075</strain>
    </source>
</reference>
<keyword evidence="2" id="KW-1185">Reference proteome</keyword>
<evidence type="ECO:0000313" key="1">
    <source>
        <dbReference type="EMBL" id="KAH3666144.1"/>
    </source>
</evidence>
<reference evidence="1" key="1">
    <citation type="journal article" date="2021" name="Open Biol.">
        <title>Shared evolutionary footprints suggest mitochondrial oxidative damage underlies multiple complex I losses in fungi.</title>
        <authorList>
            <person name="Schikora-Tamarit M.A."/>
            <person name="Marcet-Houben M."/>
            <person name="Nosek J."/>
            <person name="Gabaldon T."/>
        </authorList>
    </citation>
    <scope>NUCLEOTIDE SEQUENCE</scope>
    <source>
        <strain evidence="1">CBS6075</strain>
    </source>
</reference>
<name>A0A9P8P724_9ASCO</name>
<dbReference type="EMBL" id="JAEUBE010000295">
    <property type="protein sequence ID" value="KAH3666144.1"/>
    <property type="molecule type" value="Genomic_DNA"/>
</dbReference>
<protein>
    <submittedName>
        <fullName evidence="1">Uncharacterized protein</fullName>
    </submittedName>
</protein>
<dbReference type="RefSeq" id="XP_046061348.1">
    <property type="nucleotide sequence ID" value="XM_046205400.1"/>
</dbReference>
<accession>A0A9P8P724</accession>
<sequence length="126" mass="13498">MVVLKTTDCIVDCASICFSFKVFINSATICPTLGKNKSRVFCDGSKIKDSSSTFLSRLGISLMSLVSTPPATYDLRRALKSSPTCTNLEETSPTEAVLFAQAVSDWSKAFVEVSNCAVVDEILVGA</sequence>
<organism evidence="1 2">
    <name type="scientific">Ogataea philodendri</name>
    <dbReference type="NCBI Taxonomy" id="1378263"/>
    <lineage>
        <taxon>Eukaryota</taxon>
        <taxon>Fungi</taxon>
        <taxon>Dikarya</taxon>
        <taxon>Ascomycota</taxon>
        <taxon>Saccharomycotina</taxon>
        <taxon>Pichiomycetes</taxon>
        <taxon>Pichiales</taxon>
        <taxon>Pichiaceae</taxon>
        <taxon>Ogataea</taxon>
    </lineage>
</organism>